<gene>
    <name evidence="5" type="ORF">OO013_16635</name>
</gene>
<dbReference type="Gene3D" id="2.40.160.50">
    <property type="entry name" value="membrane protein fhac: a member of the omp85/tpsb transporter family"/>
    <property type="match status" value="1"/>
</dbReference>
<keyword evidence="6" id="KW-1185">Reference proteome</keyword>
<keyword evidence="3" id="KW-0732">Signal</keyword>
<protein>
    <submittedName>
        <fullName evidence="5">BamA/TamA family outer membrane protein</fullName>
    </submittedName>
</protein>
<dbReference type="Pfam" id="PF01103">
    <property type="entry name" value="Omp85"/>
    <property type="match status" value="1"/>
</dbReference>
<reference evidence="5 6" key="1">
    <citation type="submission" date="2022-11" db="EMBL/GenBank/DDBJ databases">
        <title>The characterization of three novel Bacteroidetes species and genomic analysis of their roles in tidal elemental geochemical cycles.</title>
        <authorList>
            <person name="Ma K."/>
        </authorList>
    </citation>
    <scope>NUCLEOTIDE SEQUENCE [LARGE SCALE GENOMIC DNA]</scope>
    <source>
        <strain evidence="5 6">M17</strain>
    </source>
</reference>
<dbReference type="EMBL" id="JAPFQN010000010">
    <property type="protein sequence ID" value="MCX2745509.1"/>
    <property type="molecule type" value="Genomic_DNA"/>
</dbReference>
<feature type="signal peptide" evidence="3">
    <location>
        <begin position="1"/>
        <end position="18"/>
    </location>
</feature>
<accession>A0ABT3RVX3</accession>
<evidence type="ECO:0000313" key="6">
    <source>
        <dbReference type="Proteomes" id="UP001209885"/>
    </source>
</evidence>
<dbReference type="Proteomes" id="UP001209885">
    <property type="component" value="Unassembled WGS sequence"/>
</dbReference>
<dbReference type="InterPro" id="IPR000184">
    <property type="entry name" value="Bac_surfAg_D15"/>
</dbReference>
<keyword evidence="2" id="KW-0472">Membrane</keyword>
<proteinExistence type="predicted"/>
<evidence type="ECO:0000256" key="3">
    <source>
        <dbReference type="SAM" id="SignalP"/>
    </source>
</evidence>
<evidence type="ECO:0000259" key="4">
    <source>
        <dbReference type="Pfam" id="PF01103"/>
    </source>
</evidence>
<comment type="subcellular location">
    <subcellularLocation>
        <location evidence="1">Membrane</location>
    </subcellularLocation>
</comment>
<name>A0ABT3RVX3_9BACT</name>
<evidence type="ECO:0000256" key="2">
    <source>
        <dbReference type="ARBA" id="ARBA00023136"/>
    </source>
</evidence>
<organism evidence="5 6">
    <name type="scientific">Mangrovivirga halotolerans</name>
    <dbReference type="NCBI Taxonomy" id="2993936"/>
    <lineage>
        <taxon>Bacteria</taxon>
        <taxon>Pseudomonadati</taxon>
        <taxon>Bacteroidota</taxon>
        <taxon>Cytophagia</taxon>
        <taxon>Cytophagales</taxon>
        <taxon>Mangrovivirgaceae</taxon>
        <taxon>Mangrovivirga</taxon>
    </lineage>
</organism>
<sequence>MKRVVFILALLFTFSTYAQRKETIYQFDTAKIKKVQFIALPVVFSTPETGFGFGGGGQIFIPGRSNIYNNRLSNMLFTAIYTTNKQFILDLKPQLYIGKGDYFFDMAYKFKIYPNQFWGIGNQTPESNQESYDMTSHEFRIAYLKRLPPNLNFGFEYVYQNHNVTDVEEGGILDEGNVPGQDEAIISGLGVIFNLDSRDDVSSPFSGHYLQMNARFSSEIFGASSGFNKMILDLRTYLPVGKKSILALQVYSENTFGEIPFQGQAWYGGGDRARGYFKGRYIDNQMYVIQAEYRLRFHPRWIVAGFGLIGEVAEYSRDFLTDFKPAAGGGIRFKIKKDQPTVIRLDVGVGKGQGANIYFGVNEAF</sequence>
<evidence type="ECO:0000313" key="5">
    <source>
        <dbReference type="EMBL" id="MCX2745509.1"/>
    </source>
</evidence>
<feature type="domain" description="Bacterial surface antigen (D15)" evidence="4">
    <location>
        <begin position="107"/>
        <end position="297"/>
    </location>
</feature>
<evidence type="ECO:0000256" key="1">
    <source>
        <dbReference type="ARBA" id="ARBA00004370"/>
    </source>
</evidence>
<feature type="chain" id="PRO_5045488988" evidence="3">
    <location>
        <begin position="19"/>
        <end position="365"/>
    </location>
</feature>
<comment type="caution">
    <text evidence="5">The sequence shown here is derived from an EMBL/GenBank/DDBJ whole genome shotgun (WGS) entry which is preliminary data.</text>
</comment>
<dbReference type="RefSeq" id="WP_266058101.1">
    <property type="nucleotide sequence ID" value="NZ_JAPFQN010000010.1"/>
</dbReference>